<comment type="caution">
    <text evidence="2">The sequence shown here is derived from an EMBL/GenBank/DDBJ whole genome shotgun (WGS) entry which is preliminary data.</text>
</comment>
<evidence type="ECO:0000313" key="2">
    <source>
        <dbReference type="EMBL" id="CAF9910697.1"/>
    </source>
</evidence>
<sequence length="275" mass="31118">MQSIPNFDIIRAEHCHELAMVHVFLNSFDFDESVKVMYTKHEIGPVIQKILHDYMDNNRIDFRLAVTQDSGLVLGWMSYGIIPATGPVPQFAYNEMTSWAAQILLRGSMNGRGYRLAVELEDRSRQGQGLHMPRHRFVINTIVTYPNYRRLGIATKLSRFAVDRVQSTDWGIWVQTPAVYEGLFWRNGFHEVGAFGLDLNAYKSPEEVALGIHGKQLGVQTWKHMKLGTRAEALVERARSRTAETGSSSGPMPDPTGAFDDDLPELVDAETMYDI</sequence>
<gene>
    <name evidence="2" type="ORF">IMSHALPRED_009289</name>
</gene>
<dbReference type="EMBL" id="CAJPDT010000007">
    <property type="protein sequence ID" value="CAF9910697.1"/>
    <property type="molecule type" value="Genomic_DNA"/>
</dbReference>
<dbReference type="SUPFAM" id="SSF55729">
    <property type="entry name" value="Acyl-CoA N-acyltransferases (Nat)"/>
    <property type="match status" value="1"/>
</dbReference>
<dbReference type="Proteomes" id="UP000664534">
    <property type="component" value="Unassembled WGS sequence"/>
</dbReference>
<reference evidence="2" key="1">
    <citation type="submission" date="2021-03" db="EMBL/GenBank/DDBJ databases">
        <authorList>
            <person name="Tagirdzhanova G."/>
        </authorList>
    </citation>
    <scope>NUCLEOTIDE SEQUENCE</scope>
</reference>
<feature type="region of interest" description="Disordered" evidence="1">
    <location>
        <begin position="237"/>
        <end position="261"/>
    </location>
</feature>
<dbReference type="OrthoDB" id="4738875at2759"/>
<evidence type="ECO:0000256" key="1">
    <source>
        <dbReference type="SAM" id="MobiDB-lite"/>
    </source>
</evidence>
<accession>A0A8H3EUV1</accession>
<evidence type="ECO:0008006" key="4">
    <source>
        <dbReference type="Google" id="ProtNLM"/>
    </source>
</evidence>
<keyword evidence="3" id="KW-1185">Reference proteome</keyword>
<evidence type="ECO:0000313" key="3">
    <source>
        <dbReference type="Proteomes" id="UP000664534"/>
    </source>
</evidence>
<proteinExistence type="predicted"/>
<dbReference type="Gene3D" id="3.40.630.30">
    <property type="match status" value="1"/>
</dbReference>
<name>A0A8H3EUV1_9LECA</name>
<dbReference type="AlphaFoldDB" id="A0A8H3EUV1"/>
<dbReference type="InterPro" id="IPR016181">
    <property type="entry name" value="Acyl_CoA_acyltransferase"/>
</dbReference>
<organism evidence="2 3">
    <name type="scientific">Imshaugia aleurites</name>
    <dbReference type="NCBI Taxonomy" id="172621"/>
    <lineage>
        <taxon>Eukaryota</taxon>
        <taxon>Fungi</taxon>
        <taxon>Dikarya</taxon>
        <taxon>Ascomycota</taxon>
        <taxon>Pezizomycotina</taxon>
        <taxon>Lecanoromycetes</taxon>
        <taxon>OSLEUM clade</taxon>
        <taxon>Lecanoromycetidae</taxon>
        <taxon>Lecanorales</taxon>
        <taxon>Lecanorineae</taxon>
        <taxon>Parmeliaceae</taxon>
        <taxon>Imshaugia</taxon>
    </lineage>
</organism>
<protein>
    <recommendedName>
        <fullName evidence="4">N-acetyltransferase domain-containing protein</fullName>
    </recommendedName>
</protein>